<keyword evidence="1" id="KW-0677">Repeat</keyword>
<sequence>MVIKEGLYPDEVTAGAVLSGCTLMGFRGLLEGKSVHRFLAKNGWQLKVQLGTILVDMYAKCGSISSALQMFDLMQGRNVMTWTVLICGMARLGYGTEALSMFETMQKERVRPNEVTFTGIIHACADARLVAAGRRFFEMIEECGLEPRIQHYGFMVDLYGKVGMVEEAYDVTRTMKLKPNVIVWTSFLSACKERRKVEMAERVIEQVLSDVKPENDDGVYSLISYMYALDRNWNDAERVWKLILRDHPP</sequence>
<accession>A0AA88ECD2</accession>
<evidence type="ECO:0000313" key="3">
    <source>
        <dbReference type="EMBL" id="GMN70405.1"/>
    </source>
</evidence>
<dbReference type="GO" id="GO:0009451">
    <property type="term" value="P:RNA modification"/>
    <property type="evidence" value="ECO:0007669"/>
    <property type="project" value="InterPro"/>
</dbReference>
<dbReference type="NCBIfam" id="TIGR00756">
    <property type="entry name" value="PPR"/>
    <property type="match status" value="3"/>
</dbReference>
<feature type="repeat" description="PPR" evidence="2">
    <location>
        <begin position="113"/>
        <end position="147"/>
    </location>
</feature>
<dbReference type="InterPro" id="IPR046960">
    <property type="entry name" value="PPR_At4g14850-like_plant"/>
</dbReference>
<dbReference type="AlphaFoldDB" id="A0AA88ECD2"/>
<evidence type="ECO:0008006" key="5">
    <source>
        <dbReference type="Google" id="ProtNLM"/>
    </source>
</evidence>
<dbReference type="Gene3D" id="1.25.40.10">
    <property type="entry name" value="Tetratricopeptide repeat domain"/>
    <property type="match status" value="2"/>
</dbReference>
<evidence type="ECO:0000313" key="4">
    <source>
        <dbReference type="Proteomes" id="UP001187192"/>
    </source>
</evidence>
<dbReference type="Proteomes" id="UP001187192">
    <property type="component" value="Unassembled WGS sequence"/>
</dbReference>
<dbReference type="Pfam" id="PF13041">
    <property type="entry name" value="PPR_2"/>
    <property type="match status" value="1"/>
</dbReference>
<dbReference type="EMBL" id="BTGU01001137">
    <property type="protein sequence ID" value="GMN70405.1"/>
    <property type="molecule type" value="Genomic_DNA"/>
</dbReference>
<feature type="repeat" description="PPR" evidence="2">
    <location>
        <begin position="78"/>
        <end position="112"/>
    </location>
</feature>
<keyword evidence="4" id="KW-1185">Reference proteome</keyword>
<proteinExistence type="predicted"/>
<dbReference type="InterPro" id="IPR002885">
    <property type="entry name" value="PPR_rpt"/>
</dbReference>
<dbReference type="PROSITE" id="PS51375">
    <property type="entry name" value="PPR"/>
    <property type="match status" value="2"/>
</dbReference>
<dbReference type="PANTHER" id="PTHR47926">
    <property type="entry name" value="PENTATRICOPEPTIDE REPEAT-CONTAINING PROTEIN"/>
    <property type="match status" value="1"/>
</dbReference>
<dbReference type="PANTHER" id="PTHR47926:SF452">
    <property type="entry name" value="PENTATRICOPEPTIDE REPEAT-CONTAINING PROTEIN"/>
    <property type="match status" value="1"/>
</dbReference>
<dbReference type="GO" id="GO:0003723">
    <property type="term" value="F:RNA binding"/>
    <property type="evidence" value="ECO:0007669"/>
    <property type="project" value="InterPro"/>
</dbReference>
<name>A0AA88ECD2_FICCA</name>
<dbReference type="Gramene" id="FCD_00027427-RA">
    <property type="protein sequence ID" value="FCD_00027427-RA:cds"/>
    <property type="gene ID" value="FCD_00027427"/>
</dbReference>
<dbReference type="InterPro" id="IPR011990">
    <property type="entry name" value="TPR-like_helical_dom_sf"/>
</dbReference>
<protein>
    <recommendedName>
        <fullName evidence="5">Pentatricopeptide repeat-containing protein</fullName>
    </recommendedName>
</protein>
<comment type="caution">
    <text evidence="3">The sequence shown here is derived from an EMBL/GenBank/DDBJ whole genome shotgun (WGS) entry which is preliminary data.</text>
</comment>
<dbReference type="Pfam" id="PF01535">
    <property type="entry name" value="PPR"/>
    <property type="match status" value="2"/>
</dbReference>
<reference evidence="3" key="1">
    <citation type="submission" date="2023-07" db="EMBL/GenBank/DDBJ databases">
        <title>draft genome sequence of fig (Ficus carica).</title>
        <authorList>
            <person name="Takahashi T."/>
            <person name="Nishimura K."/>
        </authorList>
    </citation>
    <scope>NUCLEOTIDE SEQUENCE</scope>
</reference>
<gene>
    <name evidence="3" type="ORF">TIFTF001_039446</name>
</gene>
<evidence type="ECO:0000256" key="1">
    <source>
        <dbReference type="ARBA" id="ARBA00022737"/>
    </source>
</evidence>
<evidence type="ECO:0000256" key="2">
    <source>
        <dbReference type="PROSITE-ProRule" id="PRU00708"/>
    </source>
</evidence>
<organism evidence="3 4">
    <name type="scientific">Ficus carica</name>
    <name type="common">Common fig</name>
    <dbReference type="NCBI Taxonomy" id="3494"/>
    <lineage>
        <taxon>Eukaryota</taxon>
        <taxon>Viridiplantae</taxon>
        <taxon>Streptophyta</taxon>
        <taxon>Embryophyta</taxon>
        <taxon>Tracheophyta</taxon>
        <taxon>Spermatophyta</taxon>
        <taxon>Magnoliopsida</taxon>
        <taxon>eudicotyledons</taxon>
        <taxon>Gunneridae</taxon>
        <taxon>Pentapetalae</taxon>
        <taxon>rosids</taxon>
        <taxon>fabids</taxon>
        <taxon>Rosales</taxon>
        <taxon>Moraceae</taxon>
        <taxon>Ficeae</taxon>
        <taxon>Ficus</taxon>
    </lineage>
</organism>
<dbReference type="FunFam" id="1.25.40.10:FF:000242">
    <property type="entry name" value="Pentatricopeptide repeat-containing protein"/>
    <property type="match status" value="1"/>
</dbReference>